<dbReference type="RefSeq" id="WP_090828731.1">
    <property type="nucleotide sequence ID" value="NZ_FOBH01000006.1"/>
</dbReference>
<gene>
    <name evidence="3" type="ORF">SAMN05216387_10685</name>
</gene>
<dbReference type="EMBL" id="FOBH01000006">
    <property type="protein sequence ID" value="SEL19628.1"/>
    <property type="molecule type" value="Genomic_DNA"/>
</dbReference>
<dbReference type="Proteomes" id="UP000198620">
    <property type="component" value="Unassembled WGS sequence"/>
</dbReference>
<keyword evidence="4" id="KW-1185">Reference proteome</keyword>
<evidence type="ECO:0008006" key="5">
    <source>
        <dbReference type="Google" id="ProtNLM"/>
    </source>
</evidence>
<feature type="chain" id="PRO_5011691653" description="DUF3617 domain-containing protein" evidence="2">
    <location>
        <begin position="21"/>
        <end position="171"/>
    </location>
</feature>
<evidence type="ECO:0000313" key="3">
    <source>
        <dbReference type="EMBL" id="SEL19628.1"/>
    </source>
</evidence>
<evidence type="ECO:0000256" key="1">
    <source>
        <dbReference type="SAM" id="MobiDB-lite"/>
    </source>
</evidence>
<evidence type="ECO:0000313" key="4">
    <source>
        <dbReference type="Proteomes" id="UP000198620"/>
    </source>
</evidence>
<organism evidence="3 4">
    <name type="scientific">Nitrosovibrio tenuis</name>
    <dbReference type="NCBI Taxonomy" id="1233"/>
    <lineage>
        <taxon>Bacteria</taxon>
        <taxon>Pseudomonadati</taxon>
        <taxon>Pseudomonadota</taxon>
        <taxon>Betaproteobacteria</taxon>
        <taxon>Nitrosomonadales</taxon>
        <taxon>Nitrosomonadaceae</taxon>
        <taxon>Nitrosovibrio</taxon>
    </lineage>
</organism>
<accession>A0A1H7N9H2</accession>
<name>A0A1H7N9H2_9PROT</name>
<sequence>MRKAHFIGLLLLLAPSVSSADFTARPGLWEVTTTSVLLNLVPEIPPDQVQMLSKLAKQYGVVMPKIQNGAAMSKICITQQMAEQKIPDYFHQRQSGCSVKKTAQTENGYKLDLVCAGPEIKGSGKAEGMFTNPETFSGQTEFNGVVRGTPVNDRADTSGRWIGENCTTASP</sequence>
<dbReference type="OrthoDB" id="8536404at2"/>
<dbReference type="InterPro" id="IPR022061">
    <property type="entry name" value="DUF3617"/>
</dbReference>
<feature type="region of interest" description="Disordered" evidence="1">
    <location>
        <begin position="136"/>
        <end position="171"/>
    </location>
</feature>
<protein>
    <recommendedName>
        <fullName evidence="5">DUF3617 domain-containing protein</fullName>
    </recommendedName>
</protein>
<evidence type="ECO:0000256" key="2">
    <source>
        <dbReference type="SAM" id="SignalP"/>
    </source>
</evidence>
<keyword evidence="2" id="KW-0732">Signal</keyword>
<dbReference type="Pfam" id="PF12276">
    <property type="entry name" value="DUF3617"/>
    <property type="match status" value="1"/>
</dbReference>
<reference evidence="3 4" key="1">
    <citation type="submission" date="2016-10" db="EMBL/GenBank/DDBJ databases">
        <authorList>
            <person name="de Groot N.N."/>
        </authorList>
    </citation>
    <scope>NUCLEOTIDE SEQUENCE [LARGE SCALE GENOMIC DNA]</scope>
    <source>
        <strain evidence="3 4">Nv1</strain>
    </source>
</reference>
<proteinExistence type="predicted"/>
<dbReference type="AlphaFoldDB" id="A0A1H7N9H2"/>
<feature type="signal peptide" evidence="2">
    <location>
        <begin position="1"/>
        <end position="20"/>
    </location>
</feature>